<feature type="signal peptide" evidence="1">
    <location>
        <begin position="1"/>
        <end position="18"/>
    </location>
</feature>
<organism evidence="2">
    <name type="scientific">Drosophila melanogaster</name>
    <name type="common">Fruit fly</name>
    <dbReference type="NCBI Taxonomy" id="7227"/>
    <lineage>
        <taxon>Eukaryota</taxon>
        <taxon>Metazoa</taxon>
        <taxon>Ecdysozoa</taxon>
        <taxon>Arthropoda</taxon>
        <taxon>Hexapoda</taxon>
        <taxon>Insecta</taxon>
        <taxon>Pterygota</taxon>
        <taxon>Neoptera</taxon>
        <taxon>Endopterygota</taxon>
        <taxon>Diptera</taxon>
        <taxon>Brachycera</taxon>
        <taxon>Muscomorpha</taxon>
        <taxon>Ephydroidea</taxon>
        <taxon>Drosophilidae</taxon>
        <taxon>Drosophila</taxon>
        <taxon>Sophophora</taxon>
    </lineage>
</organism>
<proteinExistence type="predicted"/>
<evidence type="ECO:0000256" key="1">
    <source>
        <dbReference type="SAM" id="SignalP"/>
    </source>
</evidence>
<gene>
    <name evidence="2" type="ORF">HDC12021</name>
</gene>
<evidence type="ECO:0000313" key="2">
    <source>
        <dbReference type="EMBL" id="DAA03837.1"/>
    </source>
</evidence>
<dbReference type="AlphaFoldDB" id="Q6IKN5"/>
<accession>Q6IKN5</accession>
<dbReference type="EMBL" id="BK002331">
    <property type="protein sequence ID" value="DAA03837.1"/>
    <property type="molecule type" value="Genomic_DNA"/>
</dbReference>
<protein>
    <submittedName>
        <fullName evidence="2">HDC12021</fullName>
    </submittedName>
</protein>
<reference evidence="2" key="1">
    <citation type="journal article" date="2003" name="Genome Biol.">
        <title>An integrated gene annotation and transcriptional profiling approach towards the full gene content of the Drosophila genome.</title>
        <authorList>
            <person name="Hild M."/>
            <person name="Beckmann B."/>
            <person name="Haas S.A."/>
            <person name="Koch B."/>
            <person name="Solovyev V."/>
            <person name="Busold C."/>
            <person name="Fellenberg K."/>
            <person name="Boutros M."/>
            <person name="Vingron M."/>
            <person name="Sauer F."/>
            <person name="Hoheisel J.D."/>
            <person name="Paro R."/>
        </authorList>
    </citation>
    <scope>NUCLEOTIDE SEQUENCE</scope>
</reference>
<sequence>MRSHRLWHGLLCVPCSLASVPFWPGALSFVLRPPAAGIVPLCRTPSGCLNVWLSGGVIVHADKQKCRQRAQGNLTATVNGLEHGWQLEIRWQLPCNHLAKVPRPHPLPGMWLKLSGTETDGM</sequence>
<keyword evidence="1" id="KW-0732">Signal</keyword>
<feature type="chain" id="PRO_5004274704" evidence="1">
    <location>
        <begin position="19"/>
        <end position="122"/>
    </location>
</feature>
<name>Q6IKN5_DROME</name>